<keyword evidence="1" id="KW-0472">Membrane</keyword>
<evidence type="ECO:0000256" key="1">
    <source>
        <dbReference type="SAM" id="Phobius"/>
    </source>
</evidence>
<evidence type="ECO:0000313" key="2">
    <source>
        <dbReference type="EMBL" id="CAE8582779.1"/>
    </source>
</evidence>
<protein>
    <submittedName>
        <fullName evidence="2">Uncharacterized protein</fullName>
    </submittedName>
</protein>
<comment type="caution">
    <text evidence="2">The sequence shown here is derived from an EMBL/GenBank/DDBJ whole genome shotgun (WGS) entry which is preliminary data.</text>
</comment>
<reference evidence="2" key="1">
    <citation type="submission" date="2021-02" db="EMBL/GenBank/DDBJ databases">
        <authorList>
            <person name="Dougan E. K."/>
            <person name="Rhodes N."/>
            <person name="Thang M."/>
            <person name="Chan C."/>
        </authorList>
    </citation>
    <scope>NUCLEOTIDE SEQUENCE</scope>
</reference>
<keyword evidence="3" id="KW-1185">Reference proteome</keyword>
<feature type="transmembrane region" description="Helical" evidence="1">
    <location>
        <begin position="33"/>
        <end position="55"/>
    </location>
</feature>
<feature type="transmembrane region" description="Helical" evidence="1">
    <location>
        <begin position="67"/>
        <end position="87"/>
    </location>
</feature>
<evidence type="ECO:0000313" key="3">
    <source>
        <dbReference type="Proteomes" id="UP000654075"/>
    </source>
</evidence>
<dbReference type="OMA" id="WAKSEMF"/>
<gene>
    <name evidence="2" type="ORF">PGLA1383_LOCUS1769</name>
</gene>
<keyword evidence="1" id="KW-1133">Transmembrane helix</keyword>
<keyword evidence="1" id="KW-0812">Transmembrane</keyword>
<organism evidence="2 3">
    <name type="scientific">Polarella glacialis</name>
    <name type="common">Dinoflagellate</name>
    <dbReference type="NCBI Taxonomy" id="89957"/>
    <lineage>
        <taxon>Eukaryota</taxon>
        <taxon>Sar</taxon>
        <taxon>Alveolata</taxon>
        <taxon>Dinophyceae</taxon>
        <taxon>Suessiales</taxon>
        <taxon>Suessiaceae</taxon>
        <taxon>Polarella</taxon>
    </lineage>
</organism>
<sequence length="404" mass="45641">MPRPFFVNPTLSCCGGDTFVYVPFVGYLRSEPVVWGGLAVVLLLLPALAWFVRAVVSTVRAPPKGTLARWSLLAAPAVLAVLLGQVVHEDTAIWQLSGQASHLFGQASYLFGQLCDGMDPNYVMNMAFAQTQAFKSINENARYIHKAGEIRDMFTQQEMSNVTALVHELSKHWQHRPNLAGPLPFFTLGAASYLDHVLEMYAPNAIRVNTRLMARLPWFYERLRAALEQELGEKAEFHSPYPEDWPEGRALPGFHLFLSNSVYEMPVARVHYDGQYKSLPFPEGCEFEQTISFTLPVDLPRAPEGAAQPGLYTFHIPEPARADLVEGETVKRFEGEYQDEYREVQRGSFHRVHHPYKVGTMVIHAGYMVHQISPSRWASGNDARITLQGHGVYHPPSKTWLLYW</sequence>
<dbReference type="EMBL" id="CAJNNV010000489">
    <property type="protein sequence ID" value="CAE8582779.1"/>
    <property type="molecule type" value="Genomic_DNA"/>
</dbReference>
<accession>A0A813D3C3</accession>
<dbReference type="AlphaFoldDB" id="A0A813D3C3"/>
<proteinExistence type="predicted"/>
<dbReference type="Proteomes" id="UP000654075">
    <property type="component" value="Unassembled WGS sequence"/>
</dbReference>
<dbReference type="OrthoDB" id="190395at2759"/>
<name>A0A813D3C3_POLGL</name>